<dbReference type="AlphaFoldDB" id="A0A1W5ZS24"/>
<dbReference type="KEGG" id="hmn:HM131_04240"/>
<dbReference type="InterPro" id="IPR024596">
    <property type="entry name" value="RNApol_su_b/EpuA"/>
</dbReference>
<evidence type="ECO:0000313" key="3">
    <source>
        <dbReference type="EMBL" id="ARI76092.1"/>
    </source>
</evidence>
<reference evidence="3 4" key="1">
    <citation type="submission" date="2017-04" db="EMBL/GenBank/DDBJ databases">
        <title>The whole genome sequencing and assembly of Halobacillus mangrovi strain.</title>
        <authorList>
            <person name="Lee S.-J."/>
            <person name="Park M.-K."/>
            <person name="Kim J.-Y."/>
            <person name="Lee Y.-J."/>
            <person name="Yi H."/>
            <person name="Bahn Y.-S."/>
            <person name="Kim J.F."/>
            <person name="Lee D.-W."/>
        </authorList>
    </citation>
    <scope>NUCLEOTIDE SEQUENCE [LARGE SCALE GENOMIC DNA]</scope>
    <source>
        <strain evidence="3 4">KTB 131</strain>
    </source>
</reference>
<evidence type="ECO:0008006" key="5">
    <source>
        <dbReference type="Google" id="ProtNLM"/>
    </source>
</evidence>
<feature type="compositionally biased region" description="Basic and acidic residues" evidence="1">
    <location>
        <begin position="39"/>
        <end position="53"/>
    </location>
</feature>
<dbReference type="EMBL" id="CP020772">
    <property type="protein sequence ID" value="ARI76092.1"/>
    <property type="molecule type" value="Genomic_DNA"/>
</dbReference>
<accession>A0A1W5ZS24</accession>
<dbReference type="STRING" id="402384.HM131_04240"/>
<feature type="transmembrane region" description="Helical" evidence="2">
    <location>
        <begin position="63"/>
        <end position="89"/>
    </location>
</feature>
<gene>
    <name evidence="3" type="ORF">HM131_04240</name>
</gene>
<dbReference type="Proteomes" id="UP000192527">
    <property type="component" value="Chromosome"/>
</dbReference>
<feature type="compositionally biased region" description="Basic and acidic residues" evidence="1">
    <location>
        <begin position="12"/>
        <end position="31"/>
    </location>
</feature>
<protein>
    <recommendedName>
        <fullName evidence="5">Hydroxymyristoyl-ACP dehydratase</fullName>
    </recommendedName>
</protein>
<name>A0A1W5ZS24_9BACI</name>
<dbReference type="Pfam" id="PF11772">
    <property type="entry name" value="EpuA"/>
    <property type="match status" value="1"/>
</dbReference>
<proteinExistence type="predicted"/>
<dbReference type="RefSeq" id="WP_085028283.1">
    <property type="nucleotide sequence ID" value="NZ_CP020772.1"/>
</dbReference>
<feature type="region of interest" description="Disordered" evidence="1">
    <location>
        <begin position="1"/>
        <end position="54"/>
    </location>
</feature>
<keyword evidence="4" id="KW-1185">Reference proteome</keyword>
<dbReference type="OrthoDB" id="2300232at2"/>
<sequence length="114" mass="13127">MATDPNSKRKNLTREQKRKALDEATKPKEAKSNTTKIKQPKEEKEKVSKEERPKKARRRILPIWLRIIIVLLLSALALVLGLMVGYGVLGDGKPTDALNWETWQHIWDIVTKTE</sequence>
<keyword evidence="2" id="KW-0472">Membrane</keyword>
<keyword evidence="2" id="KW-0812">Transmembrane</keyword>
<evidence type="ECO:0000256" key="1">
    <source>
        <dbReference type="SAM" id="MobiDB-lite"/>
    </source>
</evidence>
<keyword evidence="2" id="KW-1133">Transmembrane helix</keyword>
<evidence type="ECO:0000256" key="2">
    <source>
        <dbReference type="SAM" id="Phobius"/>
    </source>
</evidence>
<evidence type="ECO:0000313" key="4">
    <source>
        <dbReference type="Proteomes" id="UP000192527"/>
    </source>
</evidence>
<organism evidence="3 4">
    <name type="scientific">Halobacillus mangrovi</name>
    <dbReference type="NCBI Taxonomy" id="402384"/>
    <lineage>
        <taxon>Bacteria</taxon>
        <taxon>Bacillati</taxon>
        <taxon>Bacillota</taxon>
        <taxon>Bacilli</taxon>
        <taxon>Bacillales</taxon>
        <taxon>Bacillaceae</taxon>
        <taxon>Halobacillus</taxon>
    </lineage>
</organism>